<dbReference type="RefSeq" id="WP_163915965.1">
    <property type="nucleotide sequence ID" value="NZ_JAAGWD010000007.1"/>
</dbReference>
<name>A0A6B3LVS0_9BACT</name>
<comment type="caution">
    <text evidence="1">The sequence shown here is derived from an EMBL/GenBank/DDBJ whole genome shotgun (WGS) entry which is preliminary data.</text>
</comment>
<proteinExistence type="predicted"/>
<dbReference type="EMBL" id="JAAGWD010000007">
    <property type="protein sequence ID" value="NEM99065.1"/>
    <property type="molecule type" value="Genomic_DNA"/>
</dbReference>
<reference evidence="1 2" key="1">
    <citation type="submission" date="2020-02" db="EMBL/GenBank/DDBJ databases">
        <authorList>
            <person name="Kim M.K."/>
        </authorList>
    </citation>
    <scope>NUCLEOTIDE SEQUENCE [LARGE SCALE GENOMIC DNA]</scope>
    <source>
        <strain evidence="1 2">BT327</strain>
    </source>
</reference>
<gene>
    <name evidence="1" type="ORF">GXP69_15300</name>
</gene>
<dbReference type="Proteomes" id="UP000474777">
    <property type="component" value="Unassembled WGS sequence"/>
</dbReference>
<accession>A0A6B3LVS0</accession>
<organism evidence="1 2">
    <name type="scientific">Pontibacter burrus</name>
    <dbReference type="NCBI Taxonomy" id="2704466"/>
    <lineage>
        <taxon>Bacteria</taxon>
        <taxon>Pseudomonadati</taxon>
        <taxon>Bacteroidota</taxon>
        <taxon>Cytophagia</taxon>
        <taxon>Cytophagales</taxon>
        <taxon>Hymenobacteraceae</taxon>
        <taxon>Pontibacter</taxon>
    </lineage>
</organism>
<keyword evidence="2" id="KW-1185">Reference proteome</keyword>
<dbReference type="AlphaFoldDB" id="A0A6B3LVS0"/>
<evidence type="ECO:0000313" key="2">
    <source>
        <dbReference type="Proteomes" id="UP000474777"/>
    </source>
</evidence>
<sequence length="169" mass="19152">MIRLKLTIILILLSALPLLAQNYKTGIGLRGGYVYGLTVKHFVDNKSAIEGIISPRWDGVLLTGLYEKHTTAFKVPQLQFYGGIGAHVGFWDYHDHHHHHHPWFDKHHDHDDHSHTVFGADLIMGLEYAFKEIPFSVGVDWKPGINLVGHQGVWLGDVAFNVRFLISNL</sequence>
<protein>
    <recommendedName>
        <fullName evidence="3">Outer membrane protein beta-barrel domain-containing protein</fullName>
    </recommendedName>
</protein>
<evidence type="ECO:0008006" key="3">
    <source>
        <dbReference type="Google" id="ProtNLM"/>
    </source>
</evidence>
<evidence type="ECO:0000313" key="1">
    <source>
        <dbReference type="EMBL" id="NEM99065.1"/>
    </source>
</evidence>